<dbReference type="EMBL" id="CP023777">
    <property type="protein sequence ID" value="ATL49417.1"/>
    <property type="molecule type" value="Genomic_DNA"/>
</dbReference>
<gene>
    <name evidence="2" type="ORF">COR50_20795</name>
</gene>
<evidence type="ECO:0000313" key="3">
    <source>
        <dbReference type="Proteomes" id="UP000220133"/>
    </source>
</evidence>
<dbReference type="KEGG" id="cbae:COR50_20795"/>
<feature type="transmembrane region" description="Helical" evidence="1">
    <location>
        <begin position="38"/>
        <end position="57"/>
    </location>
</feature>
<sequence>MKKILLFIGATGLLMAVLAYFADMYAWLSKDIIVPVGFSGYVLMITAVAYFLLAWMYKWSQ</sequence>
<dbReference type="AlphaFoldDB" id="A0A291QZN7"/>
<keyword evidence="3" id="KW-1185">Reference proteome</keyword>
<keyword evidence="1" id="KW-0472">Membrane</keyword>
<proteinExistence type="predicted"/>
<reference evidence="2 3" key="1">
    <citation type="submission" date="2017-10" db="EMBL/GenBank/DDBJ databases">
        <title>Paenichitinophaga pekingensis gen. nov., sp. nov., isolated from activated sludge.</title>
        <authorList>
            <person name="Jin D."/>
            <person name="Kong X."/>
            <person name="Deng Y."/>
            <person name="Bai Z."/>
        </authorList>
    </citation>
    <scope>NUCLEOTIDE SEQUENCE [LARGE SCALE GENOMIC DNA]</scope>
    <source>
        <strain evidence="2 3">13</strain>
    </source>
</reference>
<evidence type="ECO:0000313" key="2">
    <source>
        <dbReference type="EMBL" id="ATL49417.1"/>
    </source>
</evidence>
<name>A0A291QZN7_9BACT</name>
<keyword evidence="1" id="KW-0812">Transmembrane</keyword>
<dbReference type="OrthoDB" id="680593at2"/>
<evidence type="ECO:0000256" key="1">
    <source>
        <dbReference type="SAM" id="Phobius"/>
    </source>
</evidence>
<accession>A0A291QZN7</accession>
<dbReference type="Proteomes" id="UP000220133">
    <property type="component" value="Chromosome"/>
</dbReference>
<organism evidence="2 3">
    <name type="scientific">Chitinophaga caeni</name>
    <dbReference type="NCBI Taxonomy" id="2029983"/>
    <lineage>
        <taxon>Bacteria</taxon>
        <taxon>Pseudomonadati</taxon>
        <taxon>Bacteroidota</taxon>
        <taxon>Chitinophagia</taxon>
        <taxon>Chitinophagales</taxon>
        <taxon>Chitinophagaceae</taxon>
        <taxon>Chitinophaga</taxon>
    </lineage>
</organism>
<keyword evidence="1" id="KW-1133">Transmembrane helix</keyword>
<protein>
    <submittedName>
        <fullName evidence="2">Uncharacterized protein</fullName>
    </submittedName>
</protein>
<dbReference type="RefSeq" id="WP_098195784.1">
    <property type="nucleotide sequence ID" value="NZ_CP023777.1"/>
</dbReference>